<dbReference type="KEGG" id="pseo:OM33_01310"/>
<protein>
    <recommendedName>
        <fullName evidence="2">GHMP kinase N-terminal domain-containing protein</fullName>
    </recommendedName>
</protein>
<name>A0A0A7EBR0_9GAMM</name>
<dbReference type="InterPro" id="IPR004422">
    <property type="entry name" value="RFAP_synthase"/>
</dbReference>
<keyword evidence="4" id="KW-1185">Reference proteome</keyword>
<dbReference type="InterPro" id="IPR006204">
    <property type="entry name" value="GHMP_kinase_N_dom"/>
</dbReference>
<dbReference type="Pfam" id="PF00288">
    <property type="entry name" value="GHMP_kinases_N"/>
    <property type="match status" value="1"/>
</dbReference>
<dbReference type="InterPro" id="IPR020568">
    <property type="entry name" value="Ribosomal_Su5_D2-typ_SF"/>
</dbReference>
<evidence type="ECO:0000256" key="1">
    <source>
        <dbReference type="ARBA" id="ARBA00022777"/>
    </source>
</evidence>
<dbReference type="RefSeq" id="WP_038637722.1">
    <property type="nucleotide sequence ID" value="NZ_CP009888.1"/>
</dbReference>
<evidence type="ECO:0000313" key="3">
    <source>
        <dbReference type="EMBL" id="AIY63943.1"/>
    </source>
</evidence>
<keyword evidence="1" id="KW-0418">Kinase</keyword>
<dbReference type="EMBL" id="CP009888">
    <property type="protein sequence ID" value="AIY63943.1"/>
    <property type="molecule type" value="Genomic_DNA"/>
</dbReference>
<organism evidence="3 4">
    <name type="scientific">Pseudoalteromonas piratica</name>
    <dbReference type="NCBI Taxonomy" id="1348114"/>
    <lineage>
        <taxon>Bacteria</taxon>
        <taxon>Pseudomonadati</taxon>
        <taxon>Pseudomonadota</taxon>
        <taxon>Gammaproteobacteria</taxon>
        <taxon>Alteromonadales</taxon>
        <taxon>Pseudoalteromonadaceae</taxon>
        <taxon>Pseudoalteromonas</taxon>
    </lineage>
</organism>
<dbReference type="NCBIfam" id="TIGR00144">
    <property type="entry name" value="beta_RFAP_syn"/>
    <property type="match status" value="1"/>
</dbReference>
<dbReference type="SUPFAM" id="SSF54211">
    <property type="entry name" value="Ribosomal protein S5 domain 2-like"/>
    <property type="match status" value="1"/>
</dbReference>
<evidence type="ECO:0000313" key="4">
    <source>
        <dbReference type="Proteomes" id="UP000030341"/>
    </source>
</evidence>
<feature type="domain" description="GHMP kinase N-terminal" evidence="2">
    <location>
        <begin position="69"/>
        <end position="131"/>
    </location>
</feature>
<accession>A0A0A7EBR0</accession>
<keyword evidence="1" id="KW-0808">Transferase</keyword>
<dbReference type="GO" id="GO:0005524">
    <property type="term" value="F:ATP binding"/>
    <property type="evidence" value="ECO:0007669"/>
    <property type="project" value="InterPro"/>
</dbReference>
<dbReference type="eggNOG" id="COG1907">
    <property type="taxonomic scope" value="Bacteria"/>
</dbReference>
<sequence length="321" mass="35690">MQKITIKVPLRLHFNLIALHECQYRRNGGFGLAVDSGFMLKGKRSNKISFEGEYNELSKTIEKVTIKLEQISKELSLLSGIKISLIEPPKPHIGLGSGTALTLASIEALLIVNNYEYDHNTIQKLSGRGGTSGVGIHSYFTGGMVFDTGVPPENRPHNPSSYVEPISIPTLLFKKDYPFGDIRFLYPCEQFKNFGNLEADFFEENTPISKSASLEACYNTFFMVAAALADKQILTFSKAVDAIRKTAWKMAEIQHCGSKIQNIFTSLEEKGVQGTSMSSMGPGIFIVSKGKSEEIEEIKAMYKLNELRLTPNNNGRKLNYV</sequence>
<dbReference type="GO" id="GO:0016301">
    <property type="term" value="F:kinase activity"/>
    <property type="evidence" value="ECO:0007669"/>
    <property type="project" value="UniProtKB-KW"/>
</dbReference>
<dbReference type="PIRSF" id="PIRSF004884">
    <property type="entry name" value="Sugar_kin_arch"/>
    <property type="match status" value="1"/>
</dbReference>
<proteinExistence type="predicted"/>
<reference evidence="3 4" key="1">
    <citation type="submission" date="2014-11" db="EMBL/GenBank/DDBJ databases">
        <title>Complete Genome Sequence of Pseudoalteromonas sp. Strain OCN003 Isolated from Kaneohe Bay, Oahu, Hawaii.</title>
        <authorList>
            <person name="Beurmann S."/>
            <person name="Videau P."/>
            <person name="Ushijima B."/>
            <person name="Smith A.M."/>
            <person name="Aeby G.S."/>
            <person name="Callahan S.M."/>
            <person name="Belcaid M."/>
        </authorList>
    </citation>
    <scope>NUCLEOTIDE SEQUENCE [LARGE SCALE GENOMIC DNA]</scope>
    <source>
        <strain evidence="3 4">OCN003</strain>
    </source>
</reference>
<evidence type="ECO:0000259" key="2">
    <source>
        <dbReference type="Pfam" id="PF00288"/>
    </source>
</evidence>
<dbReference type="HOGENOM" id="CLU_061764_0_0_6"/>
<dbReference type="Proteomes" id="UP000030341">
    <property type="component" value="Chromosome 1"/>
</dbReference>
<gene>
    <name evidence="3" type="ORF">OM33_01310</name>
</gene>
<dbReference type="AlphaFoldDB" id="A0A0A7EBR0"/>